<dbReference type="PANTHER" id="PTHR23150:SF19">
    <property type="entry name" value="FORMYLGLYCINE-GENERATING ENZYME"/>
    <property type="match status" value="1"/>
</dbReference>
<feature type="signal peptide" evidence="1">
    <location>
        <begin position="1"/>
        <end position="20"/>
    </location>
</feature>
<protein>
    <recommendedName>
        <fullName evidence="6">Sulfatase-modifying factor enzyme domain-containing protein</fullName>
    </recommendedName>
</protein>
<feature type="chain" id="PRO_5002488999" description="Sulfatase-modifying factor enzyme domain-containing protein" evidence="1">
    <location>
        <begin position="21"/>
        <end position="584"/>
    </location>
</feature>
<dbReference type="Pfam" id="PF14289">
    <property type="entry name" value="DUF4369"/>
    <property type="match status" value="1"/>
</dbReference>
<dbReference type="PATRIC" id="fig|1203610.3.peg.4440"/>
<gene>
    <name evidence="4" type="ORF">HMPREF1536_04361</name>
</gene>
<dbReference type="PANTHER" id="PTHR23150">
    <property type="entry name" value="SULFATASE MODIFYING FACTOR 1, 2"/>
    <property type="match status" value="1"/>
</dbReference>
<dbReference type="InterPro" id="IPR016187">
    <property type="entry name" value="CTDL_fold"/>
</dbReference>
<evidence type="ECO:0000256" key="1">
    <source>
        <dbReference type="SAM" id="SignalP"/>
    </source>
</evidence>
<reference evidence="4 5" key="1">
    <citation type="submission" date="2013-04" db="EMBL/GenBank/DDBJ databases">
        <title>The Genome Sequence of Parabacteroides gordonii DSM 23371.</title>
        <authorList>
            <consortium name="The Broad Institute Genomics Platform"/>
            <person name="Earl A."/>
            <person name="Ward D."/>
            <person name="Feldgarden M."/>
            <person name="Gevers D."/>
            <person name="Martens E."/>
            <person name="Sakamoto M."/>
            <person name="Benno Y."/>
            <person name="Suzuki N."/>
            <person name="Matsunaga N."/>
            <person name="Koshihara K."/>
            <person name="Seki M."/>
            <person name="Komiya H."/>
            <person name="Walker B."/>
            <person name="Young S."/>
            <person name="Zeng Q."/>
            <person name="Gargeya S."/>
            <person name="Fitzgerald M."/>
            <person name="Haas B."/>
            <person name="Abouelleil A."/>
            <person name="Allen A.W."/>
            <person name="Alvarado L."/>
            <person name="Arachchi H.M."/>
            <person name="Berlin A.M."/>
            <person name="Chapman S.B."/>
            <person name="Gainer-Dewar J."/>
            <person name="Goldberg J."/>
            <person name="Griggs A."/>
            <person name="Gujja S."/>
            <person name="Hansen M."/>
            <person name="Howarth C."/>
            <person name="Imamovic A."/>
            <person name="Ireland A."/>
            <person name="Larimer J."/>
            <person name="McCowan C."/>
            <person name="Murphy C."/>
            <person name="Pearson M."/>
            <person name="Poon T.W."/>
            <person name="Priest M."/>
            <person name="Roberts A."/>
            <person name="Saif S."/>
            <person name="Shea T."/>
            <person name="Sisk P."/>
            <person name="Sykes S."/>
            <person name="Wortman J."/>
            <person name="Nusbaum C."/>
            <person name="Birren B."/>
        </authorList>
    </citation>
    <scope>NUCLEOTIDE SEQUENCE [LARGE SCALE GENOMIC DNA]</scope>
    <source>
        <strain evidence="4 5">MS-1</strain>
    </source>
</reference>
<dbReference type="Pfam" id="PF03781">
    <property type="entry name" value="FGE-sulfatase"/>
    <property type="match status" value="1"/>
</dbReference>
<proteinExistence type="predicted"/>
<keyword evidence="5" id="KW-1185">Reference proteome</keyword>
<dbReference type="InterPro" id="IPR051043">
    <property type="entry name" value="Sulfatase_Mod_Factor_Kinase"/>
</dbReference>
<dbReference type="SUPFAM" id="SSF56436">
    <property type="entry name" value="C-type lectin-like"/>
    <property type="match status" value="1"/>
</dbReference>
<dbReference type="AlphaFoldDB" id="A0A0F5IVX8"/>
<dbReference type="InterPro" id="IPR005532">
    <property type="entry name" value="SUMF_dom"/>
</dbReference>
<evidence type="ECO:0000259" key="3">
    <source>
        <dbReference type="Pfam" id="PF14289"/>
    </source>
</evidence>
<dbReference type="Proteomes" id="UP000033035">
    <property type="component" value="Unassembled WGS sequence"/>
</dbReference>
<dbReference type="EMBL" id="AQHW01000025">
    <property type="protein sequence ID" value="KKB49297.1"/>
    <property type="molecule type" value="Genomic_DNA"/>
</dbReference>
<dbReference type="InterPro" id="IPR025380">
    <property type="entry name" value="DUF4369"/>
</dbReference>
<feature type="domain" description="Sulfatase-modifying factor enzyme-like" evidence="2">
    <location>
        <begin position="359"/>
        <end position="581"/>
    </location>
</feature>
<dbReference type="STRING" id="1203610.HMPREF1536_04361"/>
<evidence type="ECO:0000313" key="4">
    <source>
        <dbReference type="EMBL" id="KKB49297.1"/>
    </source>
</evidence>
<evidence type="ECO:0000313" key="5">
    <source>
        <dbReference type="Proteomes" id="UP000033035"/>
    </source>
</evidence>
<organism evidence="4 5">
    <name type="scientific">Parabacteroides gordonii MS-1 = DSM 23371</name>
    <dbReference type="NCBI Taxonomy" id="1203610"/>
    <lineage>
        <taxon>Bacteria</taxon>
        <taxon>Pseudomonadati</taxon>
        <taxon>Bacteroidota</taxon>
        <taxon>Bacteroidia</taxon>
        <taxon>Bacteroidales</taxon>
        <taxon>Tannerellaceae</taxon>
        <taxon>Parabacteroides</taxon>
    </lineage>
</organism>
<dbReference type="InterPro" id="IPR042095">
    <property type="entry name" value="SUMF_sf"/>
</dbReference>
<accession>A0A0F5IVX8</accession>
<dbReference type="HOGENOM" id="CLU_483822_0_0_10"/>
<comment type="caution">
    <text evidence="4">The sequence shown here is derived from an EMBL/GenBank/DDBJ whole genome shotgun (WGS) entry which is preliminary data.</text>
</comment>
<evidence type="ECO:0008006" key="6">
    <source>
        <dbReference type="Google" id="ProtNLM"/>
    </source>
</evidence>
<dbReference type="Gene3D" id="3.90.1580.10">
    <property type="entry name" value="paralog of FGE (formylglycine-generating enzyme)"/>
    <property type="match status" value="1"/>
</dbReference>
<feature type="domain" description="DUF4369" evidence="3">
    <location>
        <begin position="24"/>
        <end position="116"/>
    </location>
</feature>
<keyword evidence="1" id="KW-0732">Signal</keyword>
<sequence length="584" mass="67072">MNMKILISLLLLCCTSWLTANDRYVIQAHITGVKEGSVFFLKQYENQRIINSMRIEKGEFTMKGTLPDIPQHLWLCTTIDDEFYYCDLLIDRDTLFIKGDLSDFPNGLHFKGAATHMGYAVYLENTHDLNIKIDSLSTVSMFLHDLGATGKKKDDDKKKKTLKLSFGGGSPRPVRGSQELEVDIELHAAQQERDSIRIDFIESNMDKYAGQFLLTRIMKKLSPDSLRQFYRLIPVEMKKTKFARMISNQINPYADNCIRQADDLLSLTGGPIETNKYTEEAYKLYEQGVRLDPERTDGYIALATMYERLLPIKGAEAYDISISYLNKFIESDVREEDREEARKRIRDIEFRKWLSTNINPEMIAVKGSTFKMGSTYKEDNNPPHEVTVKSFSISKYEITNFQFAAFLDTYKSAVIKEGPDAGQPLYYECNWGIRQGKPVPGYEAYPAIYITWYGANAYCKWAGGRLPTEEEWEYAARGGLYGKRDHLYSGGMELDSLGWYAGNSEGKPHPVGTKKPNELGIHDMSGNVWEWCSDRFTKEDREYAVVRGGTWFNERASCRPTCHYYIYPGSKHFNNGFRLVKDTL</sequence>
<evidence type="ECO:0000259" key="2">
    <source>
        <dbReference type="Pfam" id="PF03781"/>
    </source>
</evidence>
<name>A0A0F5IVX8_9BACT</name>
<dbReference type="GO" id="GO:0120147">
    <property type="term" value="F:formylglycine-generating oxidase activity"/>
    <property type="evidence" value="ECO:0007669"/>
    <property type="project" value="TreeGrafter"/>
</dbReference>